<keyword evidence="10" id="KW-0975">Bacterial flagellum</keyword>
<feature type="transmembrane region" description="Helical" evidence="12">
    <location>
        <begin position="186"/>
        <end position="215"/>
    </location>
</feature>
<feature type="transmembrane region" description="Helical" evidence="12">
    <location>
        <begin position="45"/>
        <end position="75"/>
    </location>
</feature>
<dbReference type="PANTHER" id="PTHR30587">
    <property type="entry name" value="FLAGELLAR BIOSYNTHETIC PROTEIN FLIP"/>
    <property type="match status" value="1"/>
</dbReference>
<dbReference type="NCBIfam" id="TIGR01103">
    <property type="entry name" value="fliP"/>
    <property type="match status" value="1"/>
</dbReference>
<comment type="caution">
    <text evidence="13">The sequence shown here is derived from an EMBL/GenBank/DDBJ whole genome shotgun (WGS) entry which is preliminary data.</text>
</comment>
<evidence type="ECO:0000256" key="3">
    <source>
        <dbReference type="ARBA" id="ARBA00022448"/>
    </source>
</evidence>
<evidence type="ECO:0000256" key="1">
    <source>
        <dbReference type="ARBA" id="ARBA00006257"/>
    </source>
</evidence>
<accession>A0ABS4GDG8</accession>
<dbReference type="NCBIfam" id="NF009438">
    <property type="entry name" value="PRK12797.1"/>
    <property type="match status" value="1"/>
</dbReference>
<evidence type="ECO:0000256" key="2">
    <source>
        <dbReference type="ARBA" id="ARBA00021714"/>
    </source>
</evidence>
<keyword evidence="13" id="KW-0966">Cell projection</keyword>
<dbReference type="PROSITE" id="PS01061">
    <property type="entry name" value="FLIP_2"/>
    <property type="match status" value="1"/>
</dbReference>
<name>A0ABS4GDG8_9FIRM</name>
<keyword evidence="13" id="KW-0969">Cilium</keyword>
<comment type="function">
    <text evidence="12">Plays a role in the flagellum-specific transport system.</text>
</comment>
<evidence type="ECO:0000256" key="7">
    <source>
        <dbReference type="ARBA" id="ARBA00022927"/>
    </source>
</evidence>
<keyword evidence="8 12" id="KW-1133">Transmembrane helix</keyword>
<keyword evidence="13" id="KW-0282">Flagellum</keyword>
<feature type="transmembrane region" description="Helical" evidence="12">
    <location>
        <begin position="227"/>
        <end position="247"/>
    </location>
</feature>
<dbReference type="PRINTS" id="PR00951">
    <property type="entry name" value="FLGBIOSNFLIP"/>
</dbReference>
<organism evidence="13 14">
    <name type="scientific">Sedimentibacter acidaminivorans</name>
    <dbReference type="NCBI Taxonomy" id="913099"/>
    <lineage>
        <taxon>Bacteria</taxon>
        <taxon>Bacillati</taxon>
        <taxon>Bacillota</taxon>
        <taxon>Tissierellia</taxon>
        <taxon>Sedimentibacter</taxon>
    </lineage>
</organism>
<evidence type="ECO:0000256" key="10">
    <source>
        <dbReference type="ARBA" id="ARBA00023143"/>
    </source>
</evidence>
<evidence type="ECO:0000256" key="8">
    <source>
        <dbReference type="ARBA" id="ARBA00022989"/>
    </source>
</evidence>
<dbReference type="InterPro" id="IPR005837">
    <property type="entry name" value="FliP"/>
</dbReference>
<protein>
    <recommendedName>
        <fullName evidence="2 12">Flagellar biosynthetic protein FliP</fullName>
    </recommendedName>
</protein>
<evidence type="ECO:0000256" key="6">
    <source>
        <dbReference type="ARBA" id="ARBA00022795"/>
    </source>
</evidence>
<evidence type="ECO:0000256" key="5">
    <source>
        <dbReference type="ARBA" id="ARBA00022692"/>
    </source>
</evidence>
<comment type="caution">
    <text evidence="12">Lacks conserved residue(s) required for the propagation of feature annotation.</text>
</comment>
<evidence type="ECO:0000256" key="9">
    <source>
        <dbReference type="ARBA" id="ARBA00023136"/>
    </source>
</evidence>
<evidence type="ECO:0000256" key="11">
    <source>
        <dbReference type="ARBA" id="ARBA00023225"/>
    </source>
</evidence>
<proteinExistence type="inferred from homology"/>
<keyword evidence="14" id="KW-1185">Reference proteome</keyword>
<reference evidence="13 14" key="1">
    <citation type="submission" date="2021-03" db="EMBL/GenBank/DDBJ databases">
        <title>Genomic Encyclopedia of Type Strains, Phase IV (KMG-IV): sequencing the most valuable type-strain genomes for metagenomic binning, comparative biology and taxonomic classification.</title>
        <authorList>
            <person name="Goeker M."/>
        </authorList>
    </citation>
    <scope>NUCLEOTIDE SEQUENCE [LARGE SCALE GENOMIC DNA]</scope>
    <source>
        <strain evidence="13 14">DSM 24004</strain>
    </source>
</reference>
<keyword evidence="4 12" id="KW-1003">Cell membrane</keyword>
<sequence length="249" mass="28196">MNNKNKYIFKILLLILLIVPIYSAKAYGGVINMDINGSSVETIEIIALLTVMSLLPSILIMMTSFTRIIIVLSFLKNALGLQQTPPNQVMVGIALFLTLFIMSPVIDEVNVDAYQPYKNEEITQQEFFTKASEPIKVFMLKQTGDSELKMFMDMSRDEKLKSTKNLQELPLTIIIPSFVTSELKRAFVIGFLLFIPFLIIDMIVSSILMSMGMIMLPPVMISLPFKLLLFVLVDGWSLLFKTLITTFNF</sequence>
<evidence type="ECO:0000313" key="13">
    <source>
        <dbReference type="EMBL" id="MBP1925738.1"/>
    </source>
</evidence>
<evidence type="ECO:0000256" key="4">
    <source>
        <dbReference type="ARBA" id="ARBA00022475"/>
    </source>
</evidence>
<dbReference type="PANTHER" id="PTHR30587:SF0">
    <property type="entry name" value="FLAGELLAR BIOSYNTHETIC PROTEIN FLIP"/>
    <property type="match status" value="1"/>
</dbReference>
<gene>
    <name evidence="12" type="primary">fliP</name>
    <name evidence="13" type="ORF">J2Z76_001599</name>
</gene>
<dbReference type="Proteomes" id="UP001519342">
    <property type="component" value="Unassembled WGS sequence"/>
</dbReference>
<dbReference type="RefSeq" id="WP_209511482.1">
    <property type="nucleotide sequence ID" value="NZ_JAGGKS010000004.1"/>
</dbReference>
<comment type="similarity">
    <text evidence="1 12">Belongs to the FliP/MopC/SpaP family.</text>
</comment>
<keyword evidence="7 12" id="KW-0653">Protein transport</keyword>
<keyword evidence="5 12" id="KW-0812">Transmembrane</keyword>
<keyword evidence="3 12" id="KW-0813">Transport</keyword>
<dbReference type="InterPro" id="IPR005838">
    <property type="entry name" value="T3SS_IM_P"/>
</dbReference>
<keyword evidence="11 12" id="KW-1006">Bacterial flagellum protein export</keyword>
<dbReference type="EMBL" id="JAGGKS010000004">
    <property type="protein sequence ID" value="MBP1925738.1"/>
    <property type="molecule type" value="Genomic_DNA"/>
</dbReference>
<evidence type="ECO:0000313" key="14">
    <source>
        <dbReference type="Proteomes" id="UP001519342"/>
    </source>
</evidence>
<comment type="subcellular location">
    <subcellularLocation>
        <location evidence="12">Cell membrane</location>
        <topology evidence="12">Multi-pass membrane protein</topology>
    </subcellularLocation>
    <subcellularLocation>
        <location evidence="12">Bacterial flagellum basal body</location>
    </subcellularLocation>
</comment>
<keyword evidence="9 12" id="KW-0472">Membrane</keyword>
<evidence type="ECO:0000256" key="12">
    <source>
        <dbReference type="RuleBase" id="RU362069"/>
    </source>
</evidence>
<keyword evidence="6 12" id="KW-1005">Bacterial flagellum biogenesis</keyword>
<dbReference type="Pfam" id="PF00813">
    <property type="entry name" value="FliP"/>
    <property type="match status" value="1"/>
</dbReference>
<dbReference type="PRINTS" id="PR01302">
    <property type="entry name" value="TYPE3IMPPROT"/>
</dbReference>